<accession>M0C4Q9</accession>
<protein>
    <recommendedName>
        <fullName evidence="3">DUF2196 domain-containing protein</fullName>
    </recommendedName>
</protein>
<dbReference type="InterPro" id="IPR019240">
    <property type="entry name" value="DUF2196"/>
</dbReference>
<organism evidence="1 2">
    <name type="scientific">Natrinema limicola JCM 13563</name>
    <dbReference type="NCBI Taxonomy" id="1230457"/>
    <lineage>
        <taxon>Archaea</taxon>
        <taxon>Methanobacteriati</taxon>
        <taxon>Methanobacteriota</taxon>
        <taxon>Stenosarchaea group</taxon>
        <taxon>Halobacteria</taxon>
        <taxon>Halobacteriales</taxon>
        <taxon>Natrialbaceae</taxon>
        <taxon>Natrinema</taxon>
    </lineage>
</organism>
<dbReference type="STRING" id="1230457.C476_14464"/>
<proteinExistence type="predicted"/>
<comment type="caution">
    <text evidence="1">The sequence shown here is derived from an EMBL/GenBank/DDBJ whole genome shotgun (WGS) entry which is preliminary data.</text>
</comment>
<dbReference type="AlphaFoldDB" id="M0C4Q9"/>
<evidence type="ECO:0000313" key="2">
    <source>
        <dbReference type="Proteomes" id="UP000011615"/>
    </source>
</evidence>
<keyword evidence="2" id="KW-1185">Reference proteome</keyword>
<dbReference type="EMBL" id="AOIT01000055">
    <property type="protein sequence ID" value="ELZ18180.1"/>
    <property type="molecule type" value="Genomic_DNA"/>
</dbReference>
<dbReference type="Proteomes" id="UP000011615">
    <property type="component" value="Unassembled WGS sequence"/>
</dbReference>
<gene>
    <name evidence="1" type="ORF">C476_14464</name>
</gene>
<evidence type="ECO:0000313" key="1">
    <source>
        <dbReference type="EMBL" id="ELZ18180.1"/>
    </source>
</evidence>
<dbReference type="Pfam" id="PF09962">
    <property type="entry name" value="DUF2196"/>
    <property type="match status" value="1"/>
</dbReference>
<dbReference type="RefSeq" id="WP_008014170.1">
    <property type="nucleotide sequence ID" value="NZ_AOIT01000055.1"/>
</dbReference>
<dbReference type="eggNOG" id="arCOG04920">
    <property type="taxonomic scope" value="Archaea"/>
</dbReference>
<dbReference type="PATRIC" id="fig|1230457.4.peg.2905"/>
<dbReference type="OrthoDB" id="194832at2157"/>
<reference evidence="1 2" key="1">
    <citation type="journal article" date="2014" name="PLoS Genet.">
        <title>Phylogenetically driven sequencing of extremely halophilic archaea reveals strategies for static and dynamic osmo-response.</title>
        <authorList>
            <person name="Becker E.A."/>
            <person name="Seitzer P.M."/>
            <person name="Tritt A."/>
            <person name="Larsen D."/>
            <person name="Krusor M."/>
            <person name="Yao A.I."/>
            <person name="Wu D."/>
            <person name="Madern D."/>
            <person name="Eisen J.A."/>
            <person name="Darling A.E."/>
            <person name="Facciotti M.T."/>
        </authorList>
    </citation>
    <scope>NUCLEOTIDE SEQUENCE [LARGE SCALE GENOMIC DNA]</scope>
    <source>
        <strain evidence="1 2">JCM 13563</strain>
    </source>
</reference>
<sequence length="73" mass="7737">MATDRPRADDLQRGLTVELVQDDDHPHAEDTEPLIGEIAVVYGEDPDGPHVRLKSGVVGHVQSVVADATAPGT</sequence>
<name>M0C4Q9_9EURY</name>
<evidence type="ECO:0008006" key="3">
    <source>
        <dbReference type="Google" id="ProtNLM"/>
    </source>
</evidence>